<accession>A0AA41H6Z9</accession>
<evidence type="ECO:0000313" key="2">
    <source>
        <dbReference type="EMBL" id="MBV6319307.1"/>
    </source>
</evidence>
<evidence type="ECO:0000256" key="1">
    <source>
        <dbReference type="SAM" id="Phobius"/>
    </source>
</evidence>
<dbReference type="AlphaFoldDB" id="A0AA41H6Z9"/>
<keyword evidence="1" id="KW-0472">Membrane</keyword>
<reference evidence="2" key="1">
    <citation type="submission" date="2021-07" db="EMBL/GenBank/DDBJ databases">
        <title>Characterization of violacein-producing bacteria and related species.</title>
        <authorList>
            <person name="Wilson H.S."/>
            <person name="De Leon M.E."/>
        </authorList>
    </citation>
    <scope>NUCLEOTIDE SEQUENCE</scope>
    <source>
        <strain evidence="2">HSC-15S17</strain>
    </source>
</reference>
<dbReference type="Proteomes" id="UP001155901">
    <property type="component" value="Unassembled WGS sequence"/>
</dbReference>
<dbReference type="EMBL" id="JAHTGR010000001">
    <property type="protein sequence ID" value="MBV6319307.1"/>
    <property type="molecule type" value="Genomic_DNA"/>
</dbReference>
<organism evidence="2 3">
    <name type="scientific">Duganella violaceipulchra</name>
    <dbReference type="NCBI Taxonomy" id="2849652"/>
    <lineage>
        <taxon>Bacteria</taxon>
        <taxon>Pseudomonadati</taxon>
        <taxon>Pseudomonadota</taxon>
        <taxon>Betaproteobacteria</taxon>
        <taxon>Burkholderiales</taxon>
        <taxon>Oxalobacteraceae</taxon>
        <taxon>Telluria group</taxon>
        <taxon>Duganella</taxon>
    </lineage>
</organism>
<keyword evidence="1" id="KW-1133">Transmembrane helix</keyword>
<feature type="transmembrane region" description="Helical" evidence="1">
    <location>
        <begin position="38"/>
        <end position="56"/>
    </location>
</feature>
<sequence>MAAWLKNLMMTLLAFGASWLGAVWYWRANNRVPATDDLVLYLLVLPLALLAVFWLGQKIYRAISAPAAGAATVDAAAQSVAPAEPARGPSLSLVAAAVRAPHGVSPAELSATLADDSPRPELDPELIDAYGYPIMSARIADLDTEVLRAEMSDWLTTNALPSNFSDEQWRALSAGSEVVAELSGHLAGHAQLEAHAGHIAQREPSPLPMLQLHPVWPPEWKPEQRQATTLWFRHLAIQAGWPEDRITAAPERGAADTEAGTVLARLLSNEPPALALVVACGSHIGADSVESMDNATALFNPNHPQGRIPGEGAAGLLLADAAQAKLLAYGAELPQLLAMSSGQLPHSADTSKRSSAELLQELSAKALLGAGREASSIALIAADTDHRTSRVMELMGVVSASTPQLDPGVDVLSVGASCGSCGGVTWLTALALARQEAENRNAAILCISNLDPFRRYVAVIGPAVAVPV</sequence>
<protein>
    <submittedName>
        <fullName evidence="2">Uncharacterized protein</fullName>
    </submittedName>
</protein>
<gene>
    <name evidence="2" type="ORF">KVP70_00035</name>
</gene>
<proteinExistence type="predicted"/>
<evidence type="ECO:0000313" key="3">
    <source>
        <dbReference type="Proteomes" id="UP001155901"/>
    </source>
</evidence>
<feature type="transmembrane region" description="Helical" evidence="1">
    <location>
        <begin position="7"/>
        <end position="26"/>
    </location>
</feature>
<name>A0AA41H6Z9_9BURK</name>
<keyword evidence="1" id="KW-0812">Transmembrane</keyword>
<comment type="caution">
    <text evidence="2">The sequence shown here is derived from an EMBL/GenBank/DDBJ whole genome shotgun (WGS) entry which is preliminary data.</text>
</comment>